<dbReference type="Gene3D" id="3.20.20.80">
    <property type="entry name" value="Glycosidases"/>
    <property type="match status" value="1"/>
</dbReference>
<evidence type="ECO:0000313" key="3">
    <source>
        <dbReference type="EMBL" id="KAK7097054.1"/>
    </source>
</evidence>
<dbReference type="PANTHER" id="PTHR10357:SF179">
    <property type="entry name" value="NEUTRAL AND BASIC AMINO ACID TRANSPORT PROTEIN RBAT"/>
    <property type="match status" value="1"/>
</dbReference>
<reference evidence="3 4" key="1">
    <citation type="submission" date="2024-02" db="EMBL/GenBank/DDBJ databases">
        <title>Chromosome-scale genome assembly of the rough periwinkle Littorina saxatilis.</title>
        <authorList>
            <person name="De Jode A."/>
            <person name="Faria R."/>
            <person name="Formenti G."/>
            <person name="Sims Y."/>
            <person name="Smith T.P."/>
            <person name="Tracey A."/>
            <person name="Wood J.M.D."/>
            <person name="Zagrodzka Z.B."/>
            <person name="Johannesson K."/>
            <person name="Butlin R.K."/>
            <person name="Leder E.H."/>
        </authorList>
    </citation>
    <scope>NUCLEOTIDE SEQUENCE [LARGE SCALE GENOMIC DNA]</scope>
    <source>
        <strain evidence="3">Snail1</strain>
        <tissue evidence="3">Muscle</tissue>
    </source>
</reference>
<dbReference type="Pfam" id="PF00128">
    <property type="entry name" value="Alpha-amylase"/>
    <property type="match status" value="1"/>
</dbReference>
<dbReference type="Gene3D" id="2.60.40.1180">
    <property type="entry name" value="Golgi alpha-mannosidase II"/>
    <property type="match status" value="1"/>
</dbReference>
<dbReference type="PANTHER" id="PTHR10357">
    <property type="entry name" value="ALPHA-AMYLASE FAMILY MEMBER"/>
    <property type="match status" value="1"/>
</dbReference>
<comment type="caution">
    <text evidence="3">The sequence shown here is derived from an EMBL/GenBank/DDBJ whole genome shotgun (WGS) entry which is preliminary data.</text>
</comment>
<evidence type="ECO:0000256" key="1">
    <source>
        <dbReference type="SAM" id="Phobius"/>
    </source>
</evidence>
<dbReference type="AlphaFoldDB" id="A0AAN9G720"/>
<gene>
    <name evidence="3" type="ORF">V1264_004086</name>
</gene>
<name>A0AAN9G720_9CAEN</name>
<dbReference type="SUPFAM" id="SSF51445">
    <property type="entry name" value="(Trans)glycosidases"/>
    <property type="match status" value="1"/>
</dbReference>
<protein>
    <recommendedName>
        <fullName evidence="2">Glycosyl hydrolase family 13 catalytic domain-containing protein</fullName>
    </recommendedName>
</protein>
<keyword evidence="1" id="KW-0472">Membrane</keyword>
<dbReference type="EMBL" id="JBAMIC010000013">
    <property type="protein sequence ID" value="KAK7097054.1"/>
    <property type="molecule type" value="Genomic_DNA"/>
</dbReference>
<feature type="transmembrane region" description="Helical" evidence="1">
    <location>
        <begin position="20"/>
        <end position="41"/>
    </location>
</feature>
<sequence>MDKTSEKPKSFCTRLCQGKLCIPLIAVTVLAGIAVALTTVLTSSSVRERFPPDLKWWQKSIVYQIYPRSFQDSDGDGVGDLPGIISRLDYFTYLNVKALWISPFYPSPMRDFGYDTTSHVEVDPLFGNLFDFDNLLREAHKRDIRVIIDFVAGYTSSDHPWFKKSEQRIEPYAGYYVWAAGKTLDNGTTVPPSNWISSFGYSAWTWSKTRQEYFYHSFTPSQPQVNYRCTELREEMKNIIRFWLERGVDGMRVDAIAYMMVSDQYYEDQKPSNKSGTQWWQLAYWIPSLTQNVPDIGLVVKEWGEVLDSYDDSDSDTDHSKFMVVELYDPPKIRNRYYAYGADMPFNFDLIVTMNPVYHTYCDAICIRDVIQEEYDTLPDGKWANFVLSNHDNKRASSRLGSLYTDALIVLLLTLRGTPTTYYGEEIGMEDIVVSFAETRDPWGINYGPDHYQEVSRDPARSPMQWNSSSNAGFTEATKPWLPLHPNFRTINVETEKNSTEMATIKLYRDLAILREEPSLQYGLLTFGDVTPSILFYLRSAQDNPDYLVIINFGNMTLTHDFSGPPVSKAQGRVKVATSAAVNEKRFYLNSAVTLSSVTLNPGDGLVIELQH</sequence>
<dbReference type="Proteomes" id="UP001374579">
    <property type="component" value="Unassembled WGS sequence"/>
</dbReference>
<keyword evidence="4" id="KW-1185">Reference proteome</keyword>
<evidence type="ECO:0000259" key="2">
    <source>
        <dbReference type="SMART" id="SM00642"/>
    </source>
</evidence>
<keyword evidence="1" id="KW-1133">Transmembrane helix</keyword>
<feature type="domain" description="Glycosyl hydrolase family 13 catalytic" evidence="2">
    <location>
        <begin position="64"/>
        <end position="461"/>
    </location>
</feature>
<dbReference type="SMART" id="SM00642">
    <property type="entry name" value="Aamy"/>
    <property type="match status" value="1"/>
</dbReference>
<evidence type="ECO:0000313" key="4">
    <source>
        <dbReference type="Proteomes" id="UP001374579"/>
    </source>
</evidence>
<accession>A0AAN9G720</accession>
<dbReference type="Gene3D" id="3.90.400.10">
    <property type="entry name" value="Oligo-1,6-glucosidase, Domain 2"/>
    <property type="match status" value="1"/>
</dbReference>
<dbReference type="InterPro" id="IPR013780">
    <property type="entry name" value="Glyco_hydro_b"/>
</dbReference>
<dbReference type="InterPro" id="IPR045857">
    <property type="entry name" value="O16G_dom_2"/>
</dbReference>
<dbReference type="GO" id="GO:0005975">
    <property type="term" value="P:carbohydrate metabolic process"/>
    <property type="evidence" value="ECO:0007669"/>
    <property type="project" value="InterPro"/>
</dbReference>
<organism evidence="3 4">
    <name type="scientific">Littorina saxatilis</name>
    <dbReference type="NCBI Taxonomy" id="31220"/>
    <lineage>
        <taxon>Eukaryota</taxon>
        <taxon>Metazoa</taxon>
        <taxon>Spiralia</taxon>
        <taxon>Lophotrochozoa</taxon>
        <taxon>Mollusca</taxon>
        <taxon>Gastropoda</taxon>
        <taxon>Caenogastropoda</taxon>
        <taxon>Littorinimorpha</taxon>
        <taxon>Littorinoidea</taxon>
        <taxon>Littorinidae</taxon>
        <taxon>Littorina</taxon>
    </lineage>
</organism>
<keyword evidence="1" id="KW-0812">Transmembrane</keyword>
<dbReference type="InterPro" id="IPR017853">
    <property type="entry name" value="GH"/>
</dbReference>
<dbReference type="InterPro" id="IPR006047">
    <property type="entry name" value="GH13_cat_dom"/>
</dbReference>
<proteinExistence type="predicted"/>